<proteinExistence type="predicted"/>
<evidence type="ECO:0000259" key="2">
    <source>
        <dbReference type="Pfam" id="PF10145"/>
    </source>
</evidence>
<dbReference type="Pfam" id="PF10145">
    <property type="entry name" value="PhageMin_Tail"/>
    <property type="match status" value="1"/>
</dbReference>
<dbReference type="EMBL" id="CP117884">
    <property type="protein sequence ID" value="WDF81808.1"/>
    <property type="molecule type" value="Genomic_DNA"/>
</dbReference>
<dbReference type="RefSeq" id="WP_274258810.1">
    <property type="nucleotide sequence ID" value="NZ_CP117884.1"/>
</dbReference>
<evidence type="ECO:0000313" key="4">
    <source>
        <dbReference type="Proteomes" id="UP001220377"/>
    </source>
</evidence>
<accession>A0ABY7WNM1</accession>
<organism evidence="3 4">
    <name type="scientific">Lacticaseibacillus pabuli</name>
    <dbReference type="NCBI Taxonomy" id="3025672"/>
    <lineage>
        <taxon>Bacteria</taxon>
        <taxon>Bacillati</taxon>
        <taxon>Bacillota</taxon>
        <taxon>Bacilli</taxon>
        <taxon>Lactobacillales</taxon>
        <taxon>Lactobacillaceae</taxon>
        <taxon>Lacticaseibacillus</taxon>
    </lineage>
</organism>
<protein>
    <submittedName>
        <fullName evidence="3">Phage tail tape measure protein</fullName>
    </submittedName>
</protein>
<keyword evidence="1" id="KW-1188">Viral release from host cell</keyword>
<sequence length="1514" mass="158110">MAEQTLGQMVIKLSLDDSAYGSGLSAAKKATVSAMNEMKASMKIAAASGNQLSMLAAKQEGLSKAVQGSALQMKRAQEDYNNSLDKNGNAQKSSLAAIKAYNDAAGKMASFQAQMVRTAGQQAILKTRTEGVTGAIYKMGTRMSTAGKALNEFGDRATMGLTLPIVAGFAAATKQAMEFQNKMITIKNLLTTGGESSAAAIKQVNDMQSQAVDLSNHYGVSVNKISQGYEDLVRRGYSGAQAVGAMKSELQGSLASGDDFNDVVKVSAETMESFGLRTDKAGHQIQNTSRMAAITKSTVNQLAYAADMTATDFASLGLSMQYVGSTAHTAGFGVSETSAALGILSNNGQTAQKAGTGLRKVIISITSAVGKIDSKNSVLAKLGIKKDELVDSTGKLKSLDTIFSVLNQHTKDMGSVEKGTVFNSLFGTTGQTAGLILTQNAKAMGELTTKIQAAAKTNYVGNLSQKNLASAQNQMRVFMETIKNLGMVLAQDVLPTITPLMGKVASLADSFAHLDPSMRKAIVSFLAITAAVGPFSKGLGLLSGGFGKTRTGIINMIANVRKWKAETTAAKDATDIAKTALGGFSTATKDSTKTFSDFVFKGGKAIPIVEGAGTAAEDAGKKVVTSTSLWSKLGGLFKSTAPAATEAGAAIKGTGTSMAVSTEAGVGLTAALSAVGLGLLATGAAVAVGYGAWKLWGQSASESAARTKEWGTDVGATAGHAGDSFTKFKVQADLAMTGTSGTVKSNAKAISDAFDGMTRSAEKASKSQTDAASKLASQLGGSAGAAVTSSSASEEADRNKSLAAMRRYQQQANAITEESAQSGKKLSADQIVQLGNLETSMAEAHVKTLGVSAKKQQAILKGELGETSNATNKQLVSIEKATSDAVYKEADNNAKKMQAINSATNVDAATKNKAREALEKTHNNTMTKLGEAYINAEKAQHKSQSEIMDDMTQTAGFSQKEAERSWNALSKSTEAAAKSMLGSTKGLSGNAKKATQSWNSLVFDKKTGTVKTNLPEVLANTAKTDSGWKKLKFALKNAKINSNAKQAIADALVSSSKWAGMSFKEKTAVLKSVGGKEVAGVVSTFKLWNGMSLKDQKAVVSGNYEPLVQGLIKSNQWNSLFLKQQQALVKDKATVPLIDSLNESGKWNKLSLKAKTAIVNAKGKEQLAQVVAQYGLWNKLPEKQKRLLIQDNGASKILQQAGIYLESYNAKGVKPKLLKGDSSGIMSAINPAIVALNNYGENNPKAKSLTGSSAGLMGAITPAITALNGYAGTNPASKTFSGNSKGVQSAASTGKSSIVTFNNTKPLPMTMVGHDKASGPAASARKGVMSFPTGQRVMNLITNIFTHHKKKARGTDYFEGGPVMVNDQPGPLFRELVDDPILGTFIPQGRNVLLNLQKGAKVIPAPRTDRMFGGIPQFANGLNVPADSPVIQMTQDIQQGADAGADSESTQLIIKLLTQIAAQDPEAMIRALLGKIELSTDISISRTKVAKALSSVTETQIAKALKRAGGGKSA</sequence>
<reference evidence="3 4" key="1">
    <citation type="submission" date="2023-02" db="EMBL/GenBank/DDBJ databases">
        <title>Genome sequence of Lacticaseibacillus sp. KACC 23028.</title>
        <authorList>
            <person name="Kim S."/>
            <person name="Heo J."/>
            <person name="Kwon S.-W."/>
        </authorList>
    </citation>
    <scope>NUCLEOTIDE SEQUENCE [LARGE SCALE GENOMIC DNA]</scope>
    <source>
        <strain evidence="3 4">KACC 23028</strain>
    </source>
</reference>
<evidence type="ECO:0000313" key="3">
    <source>
        <dbReference type="EMBL" id="WDF81808.1"/>
    </source>
</evidence>
<dbReference type="Proteomes" id="UP001220377">
    <property type="component" value="Chromosome"/>
</dbReference>
<dbReference type="NCBIfam" id="TIGR01760">
    <property type="entry name" value="tape_meas_TP901"/>
    <property type="match status" value="1"/>
</dbReference>
<evidence type="ECO:0000256" key="1">
    <source>
        <dbReference type="ARBA" id="ARBA00022612"/>
    </source>
</evidence>
<keyword evidence="4" id="KW-1185">Reference proteome</keyword>
<dbReference type="PANTHER" id="PTHR37813">
    <property type="entry name" value="FELS-2 PROPHAGE PROTEIN"/>
    <property type="match status" value="1"/>
</dbReference>
<feature type="domain" description="Phage tail tape measure protein" evidence="2">
    <location>
        <begin position="209"/>
        <end position="427"/>
    </location>
</feature>
<dbReference type="PANTHER" id="PTHR37813:SF1">
    <property type="entry name" value="FELS-2 PROPHAGE PROTEIN"/>
    <property type="match status" value="1"/>
</dbReference>
<dbReference type="InterPro" id="IPR010090">
    <property type="entry name" value="Phage_tape_meas"/>
</dbReference>
<gene>
    <name evidence="3" type="ORF">PQ472_07700</name>
</gene>
<name>A0ABY7WNM1_9LACO</name>